<reference evidence="2" key="1">
    <citation type="journal article" date="2019" name="Sci. Rep.">
        <title>Draft genome of Tanacetum cinerariifolium, the natural source of mosquito coil.</title>
        <authorList>
            <person name="Yamashiro T."/>
            <person name="Shiraishi A."/>
            <person name="Satake H."/>
            <person name="Nakayama K."/>
        </authorList>
    </citation>
    <scope>NUCLEOTIDE SEQUENCE</scope>
</reference>
<feature type="region of interest" description="Disordered" evidence="1">
    <location>
        <begin position="91"/>
        <end position="132"/>
    </location>
</feature>
<feature type="compositionally biased region" description="Basic residues" evidence="1">
    <location>
        <begin position="91"/>
        <end position="106"/>
    </location>
</feature>
<protein>
    <recommendedName>
        <fullName evidence="3">Reverse transcriptase domain-containing protein</fullName>
    </recommendedName>
</protein>
<accession>A0A699KFI6</accession>
<gene>
    <name evidence="2" type="ORF">Tci_662568</name>
</gene>
<dbReference type="AlphaFoldDB" id="A0A699KFI6"/>
<evidence type="ECO:0000313" key="2">
    <source>
        <dbReference type="EMBL" id="GFA90596.1"/>
    </source>
</evidence>
<evidence type="ECO:0000256" key="1">
    <source>
        <dbReference type="SAM" id="MobiDB-lite"/>
    </source>
</evidence>
<name>A0A699KFI6_TANCI</name>
<evidence type="ECO:0008006" key="3">
    <source>
        <dbReference type="Google" id="ProtNLM"/>
    </source>
</evidence>
<feature type="non-terminal residue" evidence="2">
    <location>
        <position position="1"/>
    </location>
</feature>
<comment type="caution">
    <text evidence="2">The sequence shown here is derived from an EMBL/GenBank/DDBJ whole genome shotgun (WGS) entry which is preliminary data.</text>
</comment>
<dbReference type="EMBL" id="BKCJ010511517">
    <property type="protein sequence ID" value="GFA90596.1"/>
    <property type="molecule type" value="Genomic_DNA"/>
</dbReference>
<organism evidence="2">
    <name type="scientific">Tanacetum cinerariifolium</name>
    <name type="common">Dalmatian daisy</name>
    <name type="synonym">Chrysanthemum cinerariifolium</name>
    <dbReference type="NCBI Taxonomy" id="118510"/>
    <lineage>
        <taxon>Eukaryota</taxon>
        <taxon>Viridiplantae</taxon>
        <taxon>Streptophyta</taxon>
        <taxon>Embryophyta</taxon>
        <taxon>Tracheophyta</taxon>
        <taxon>Spermatophyta</taxon>
        <taxon>Magnoliopsida</taxon>
        <taxon>eudicotyledons</taxon>
        <taxon>Gunneridae</taxon>
        <taxon>Pentapetalae</taxon>
        <taxon>asterids</taxon>
        <taxon>campanulids</taxon>
        <taxon>Asterales</taxon>
        <taxon>Asteraceae</taxon>
        <taxon>Asteroideae</taxon>
        <taxon>Anthemideae</taxon>
        <taxon>Anthemidinae</taxon>
        <taxon>Tanacetum</taxon>
    </lineage>
</organism>
<proteinExistence type="predicted"/>
<sequence>ADFDLEEEIRLVENLLYDNSSPRLPKELNLEIADMILESLSPFPIPVEDSDSQMEEIDLFFATDDLMPSSIENDDYDSEGVVIDINKRIKSKQNRTKSSTKRKAWKSQKSIKVNKKSTPTKSKPPRISSQKK</sequence>